<feature type="transmembrane region" description="Helical" evidence="1">
    <location>
        <begin position="204"/>
        <end position="222"/>
    </location>
</feature>
<keyword evidence="3" id="KW-1185">Reference proteome</keyword>
<reference evidence="2 3" key="1">
    <citation type="submission" date="2016-10" db="EMBL/GenBank/DDBJ databases">
        <authorList>
            <person name="de Groot N.N."/>
        </authorList>
    </citation>
    <scope>NUCLEOTIDE SEQUENCE [LARGE SCALE GENOMIC DNA]</scope>
    <source>
        <strain evidence="2 3">CGMCC 1.3442</strain>
    </source>
</reference>
<dbReference type="PANTHER" id="PTHR37814:SF1">
    <property type="entry name" value="MEMBRANE PROTEIN"/>
    <property type="match status" value="1"/>
</dbReference>
<dbReference type="EMBL" id="FNIG01000001">
    <property type="protein sequence ID" value="SDM80241.1"/>
    <property type="molecule type" value="Genomic_DNA"/>
</dbReference>
<protein>
    <submittedName>
        <fullName evidence="2">Uncharacterized membrane protein YkvI</fullName>
    </submittedName>
</protein>
<organism evidence="2 3">
    <name type="scientific">Tenuibacillus multivorans</name>
    <dbReference type="NCBI Taxonomy" id="237069"/>
    <lineage>
        <taxon>Bacteria</taxon>
        <taxon>Bacillati</taxon>
        <taxon>Bacillota</taxon>
        <taxon>Bacilli</taxon>
        <taxon>Bacillales</taxon>
        <taxon>Bacillaceae</taxon>
        <taxon>Tenuibacillus</taxon>
    </lineage>
</organism>
<feature type="transmembrane region" description="Helical" evidence="1">
    <location>
        <begin position="251"/>
        <end position="276"/>
    </location>
</feature>
<evidence type="ECO:0000313" key="3">
    <source>
        <dbReference type="Proteomes" id="UP000199334"/>
    </source>
</evidence>
<keyword evidence="1" id="KW-0812">Transmembrane</keyword>
<sequence>MMINGFRWIGLIVATMIGAGYASGREIWEFFGHESGLAILLFTIMFIISCYVVLRISYEMKSEHYLPVLQEIMGKKFANIYDWGILLYLFTMLFVMISGSGATFETLNVPYFFGSLLIIILLIVVIPYGMNGILSINRFLLPLLIVGLAIVLIIFIIQQEVPFVYQFKEQSNWASALPFTSLNVVPLIAVIGAIGQEVKSKTEIYIACIGSGLILGLISYLYNISLIHVSDQLFFYEIPLFAILNGYPNELYYIMSVLLWFAIYTTAITSLFGLIARVKEFFKVNKSTIGIGLILLAIPFTLVGFSNLIGYLYPLYGLINLYVLAMILLFPIIKRANRSKI</sequence>
<accession>A0A1G9W7N1</accession>
<gene>
    <name evidence="2" type="ORF">SAMN05216498_0626</name>
</gene>
<feature type="transmembrane region" description="Helical" evidence="1">
    <location>
        <begin position="139"/>
        <end position="157"/>
    </location>
</feature>
<feature type="transmembrane region" description="Helical" evidence="1">
    <location>
        <begin position="34"/>
        <end position="54"/>
    </location>
</feature>
<proteinExistence type="predicted"/>
<dbReference type="Proteomes" id="UP000199334">
    <property type="component" value="Unassembled WGS sequence"/>
</dbReference>
<name>A0A1G9W7N1_9BACI</name>
<keyword evidence="1" id="KW-1133">Transmembrane helix</keyword>
<evidence type="ECO:0000256" key="1">
    <source>
        <dbReference type="SAM" id="Phobius"/>
    </source>
</evidence>
<feature type="transmembrane region" description="Helical" evidence="1">
    <location>
        <begin position="288"/>
        <end position="309"/>
    </location>
</feature>
<feature type="transmembrane region" description="Helical" evidence="1">
    <location>
        <begin position="111"/>
        <end position="130"/>
    </location>
</feature>
<dbReference type="PANTHER" id="PTHR37814">
    <property type="entry name" value="CONSERVED MEMBRANE PROTEIN"/>
    <property type="match status" value="1"/>
</dbReference>
<dbReference type="InterPro" id="IPR038728">
    <property type="entry name" value="YkvI-like"/>
</dbReference>
<feature type="transmembrane region" description="Helical" evidence="1">
    <location>
        <begin position="177"/>
        <end position="195"/>
    </location>
</feature>
<evidence type="ECO:0000313" key="2">
    <source>
        <dbReference type="EMBL" id="SDM80241.1"/>
    </source>
</evidence>
<feature type="transmembrane region" description="Helical" evidence="1">
    <location>
        <begin position="80"/>
        <end position="99"/>
    </location>
</feature>
<feature type="transmembrane region" description="Helical" evidence="1">
    <location>
        <begin position="315"/>
        <end position="333"/>
    </location>
</feature>
<keyword evidence="1" id="KW-0472">Membrane</keyword>
<dbReference type="STRING" id="237069.SAMN05216498_0626"/>
<dbReference type="AlphaFoldDB" id="A0A1G9W7N1"/>